<protein>
    <recommendedName>
        <fullName evidence="3">RIIa domain-containing protein</fullName>
    </recommendedName>
</protein>
<accession>A0AAN8JD96</accession>
<keyword evidence="2" id="KW-1185">Reference proteome</keyword>
<evidence type="ECO:0000313" key="1">
    <source>
        <dbReference type="EMBL" id="KAK6173724.1"/>
    </source>
</evidence>
<sequence length="101" mass="12184">MATRQKTADKAYWMHRLPQGFQYYMEKLARTCIRVQPADIYLFAAQFLEGKQTERQEELLHVPEVTYLRKLIAKKSVKSRSQQYMSKTQAFSKFYFHFLHK</sequence>
<evidence type="ECO:0008006" key="3">
    <source>
        <dbReference type="Google" id="ProtNLM"/>
    </source>
</evidence>
<name>A0AAN8JD96_PATCE</name>
<dbReference type="EMBL" id="JAZGQO010000011">
    <property type="protein sequence ID" value="KAK6173724.1"/>
    <property type="molecule type" value="Genomic_DNA"/>
</dbReference>
<evidence type="ECO:0000313" key="2">
    <source>
        <dbReference type="Proteomes" id="UP001347796"/>
    </source>
</evidence>
<proteinExistence type="predicted"/>
<dbReference type="SUPFAM" id="SSF47391">
    <property type="entry name" value="Dimerization-anchoring domain of cAMP-dependent PK regulatory subunit"/>
    <property type="match status" value="1"/>
</dbReference>
<gene>
    <name evidence="1" type="ORF">SNE40_017130</name>
</gene>
<organism evidence="1 2">
    <name type="scientific">Patella caerulea</name>
    <name type="common">Rayed Mediterranean limpet</name>
    <dbReference type="NCBI Taxonomy" id="87958"/>
    <lineage>
        <taxon>Eukaryota</taxon>
        <taxon>Metazoa</taxon>
        <taxon>Spiralia</taxon>
        <taxon>Lophotrochozoa</taxon>
        <taxon>Mollusca</taxon>
        <taxon>Gastropoda</taxon>
        <taxon>Patellogastropoda</taxon>
        <taxon>Patelloidea</taxon>
        <taxon>Patellidae</taxon>
        <taxon>Patella</taxon>
    </lineage>
</organism>
<dbReference type="Proteomes" id="UP001347796">
    <property type="component" value="Unassembled WGS sequence"/>
</dbReference>
<comment type="caution">
    <text evidence="1">The sequence shown here is derived from an EMBL/GenBank/DDBJ whole genome shotgun (WGS) entry which is preliminary data.</text>
</comment>
<dbReference type="Gene3D" id="1.20.890.10">
    <property type="entry name" value="cAMP-dependent protein kinase regulatory subunit, dimerization-anchoring domain"/>
    <property type="match status" value="1"/>
</dbReference>
<reference evidence="1 2" key="1">
    <citation type="submission" date="2024-01" db="EMBL/GenBank/DDBJ databases">
        <title>The genome of the rayed Mediterranean limpet Patella caerulea (Linnaeus, 1758).</title>
        <authorList>
            <person name="Anh-Thu Weber A."/>
            <person name="Halstead-Nussloch G."/>
        </authorList>
    </citation>
    <scope>NUCLEOTIDE SEQUENCE [LARGE SCALE GENOMIC DNA]</scope>
    <source>
        <strain evidence="1">AATW-2023a</strain>
        <tissue evidence="1">Whole specimen</tissue>
    </source>
</reference>
<dbReference type="AlphaFoldDB" id="A0AAN8JD96"/>